<evidence type="ECO:0000313" key="3">
    <source>
        <dbReference type="Proteomes" id="UP001150942"/>
    </source>
</evidence>
<dbReference type="EMBL" id="JAPQKQ010000006">
    <property type="protein sequence ID" value="KAJ5192719.1"/>
    <property type="molecule type" value="Genomic_DNA"/>
</dbReference>
<organism evidence="2 3">
    <name type="scientific">Penicillium cf. viridicatum</name>
    <dbReference type="NCBI Taxonomy" id="2972119"/>
    <lineage>
        <taxon>Eukaryota</taxon>
        <taxon>Fungi</taxon>
        <taxon>Dikarya</taxon>
        <taxon>Ascomycota</taxon>
        <taxon>Pezizomycotina</taxon>
        <taxon>Eurotiomycetes</taxon>
        <taxon>Eurotiomycetidae</taxon>
        <taxon>Eurotiales</taxon>
        <taxon>Aspergillaceae</taxon>
        <taxon>Penicillium</taxon>
    </lineage>
</organism>
<accession>A0A9W9J902</accession>
<dbReference type="AlphaFoldDB" id="A0A9W9J902"/>
<dbReference type="OrthoDB" id="4364428at2759"/>
<reference evidence="2" key="1">
    <citation type="submission" date="2022-11" db="EMBL/GenBank/DDBJ databases">
        <authorList>
            <person name="Petersen C."/>
        </authorList>
    </citation>
    <scope>NUCLEOTIDE SEQUENCE</scope>
    <source>
        <strain evidence="2">IBT 20477</strain>
    </source>
</reference>
<feature type="region of interest" description="Disordered" evidence="1">
    <location>
        <begin position="24"/>
        <end position="75"/>
    </location>
</feature>
<gene>
    <name evidence="2" type="ORF">N7449_008861</name>
</gene>
<feature type="compositionally biased region" description="Polar residues" evidence="1">
    <location>
        <begin position="60"/>
        <end position="75"/>
    </location>
</feature>
<keyword evidence="3" id="KW-1185">Reference proteome</keyword>
<comment type="caution">
    <text evidence="2">The sequence shown here is derived from an EMBL/GenBank/DDBJ whole genome shotgun (WGS) entry which is preliminary data.</text>
</comment>
<sequence>MAIHLIFVARFLEPTDLLSIAAESSLSPPTFKRQAQQALNTPTSRIPRHQPAHSTARDPSGSQASQAHDTSLGLT</sequence>
<dbReference type="Proteomes" id="UP001150942">
    <property type="component" value="Unassembled WGS sequence"/>
</dbReference>
<feature type="compositionally biased region" description="Polar residues" evidence="1">
    <location>
        <begin position="24"/>
        <end position="44"/>
    </location>
</feature>
<evidence type="ECO:0000256" key="1">
    <source>
        <dbReference type="SAM" id="MobiDB-lite"/>
    </source>
</evidence>
<proteinExistence type="predicted"/>
<protein>
    <submittedName>
        <fullName evidence="2">Uncharacterized protein</fullName>
    </submittedName>
</protein>
<name>A0A9W9J902_9EURO</name>
<evidence type="ECO:0000313" key="2">
    <source>
        <dbReference type="EMBL" id="KAJ5192719.1"/>
    </source>
</evidence>
<reference evidence="2" key="2">
    <citation type="journal article" date="2023" name="IMA Fungus">
        <title>Comparative genomic study of the Penicillium genus elucidates a diverse pangenome and 15 lateral gene transfer events.</title>
        <authorList>
            <person name="Petersen C."/>
            <person name="Sorensen T."/>
            <person name="Nielsen M.R."/>
            <person name="Sondergaard T.E."/>
            <person name="Sorensen J.L."/>
            <person name="Fitzpatrick D.A."/>
            <person name="Frisvad J.C."/>
            <person name="Nielsen K.L."/>
        </authorList>
    </citation>
    <scope>NUCLEOTIDE SEQUENCE</scope>
    <source>
        <strain evidence="2">IBT 20477</strain>
    </source>
</reference>